<reference evidence="2" key="1">
    <citation type="submission" date="2018-11" db="EMBL/GenBank/DDBJ databases">
        <authorList>
            <person name="Alioto T."/>
            <person name="Alioto T."/>
        </authorList>
    </citation>
    <scope>NUCLEOTIDE SEQUENCE</scope>
</reference>
<dbReference type="SUPFAM" id="SSF56496">
    <property type="entry name" value="Fibrinogen C-terminal domain-like"/>
    <property type="match status" value="1"/>
</dbReference>
<evidence type="ECO:0000313" key="2">
    <source>
        <dbReference type="EMBL" id="VDI27333.1"/>
    </source>
</evidence>
<dbReference type="AlphaFoldDB" id="A0A8B6E1I4"/>
<gene>
    <name evidence="2" type="ORF">MGAL_10B051772</name>
</gene>
<proteinExistence type="predicted"/>
<accession>A0A8B6E1I4</accession>
<dbReference type="Gene3D" id="3.90.215.10">
    <property type="entry name" value="Gamma Fibrinogen, chain A, domain 1"/>
    <property type="match status" value="1"/>
</dbReference>
<evidence type="ECO:0000313" key="3">
    <source>
        <dbReference type="Proteomes" id="UP000596742"/>
    </source>
</evidence>
<dbReference type="EMBL" id="UYJE01004347">
    <property type="protein sequence ID" value="VDI27333.1"/>
    <property type="molecule type" value="Genomic_DNA"/>
</dbReference>
<dbReference type="GO" id="GO:0005615">
    <property type="term" value="C:extracellular space"/>
    <property type="evidence" value="ECO:0007669"/>
    <property type="project" value="TreeGrafter"/>
</dbReference>
<dbReference type="Pfam" id="PF00147">
    <property type="entry name" value="Fibrinogen_C"/>
    <property type="match status" value="1"/>
</dbReference>
<dbReference type="Proteomes" id="UP000596742">
    <property type="component" value="Unassembled WGS sequence"/>
</dbReference>
<dbReference type="InterPro" id="IPR014716">
    <property type="entry name" value="Fibrinogen_a/b/g_C_1"/>
</dbReference>
<dbReference type="OrthoDB" id="6153179at2759"/>
<name>A0A8B6E1I4_MYTGA</name>
<feature type="domain" description="Fibrinogen C-terminal" evidence="1">
    <location>
        <begin position="1"/>
        <end position="76"/>
    </location>
</feature>
<comment type="caution">
    <text evidence="2">The sequence shown here is derived from an EMBL/GenBank/DDBJ whole genome shotgun (WGS) entry which is preliminary data.</text>
</comment>
<organism evidence="2 3">
    <name type="scientific">Mytilus galloprovincialis</name>
    <name type="common">Mediterranean mussel</name>
    <dbReference type="NCBI Taxonomy" id="29158"/>
    <lineage>
        <taxon>Eukaryota</taxon>
        <taxon>Metazoa</taxon>
        <taxon>Spiralia</taxon>
        <taxon>Lophotrochozoa</taxon>
        <taxon>Mollusca</taxon>
        <taxon>Bivalvia</taxon>
        <taxon>Autobranchia</taxon>
        <taxon>Pteriomorphia</taxon>
        <taxon>Mytilida</taxon>
        <taxon>Mytiloidea</taxon>
        <taxon>Mytilidae</taxon>
        <taxon>Mytilinae</taxon>
        <taxon>Mytilus</taxon>
    </lineage>
</organism>
<dbReference type="InterPro" id="IPR002181">
    <property type="entry name" value="Fibrinogen_a/b/g_C_dom"/>
</dbReference>
<keyword evidence="3" id="KW-1185">Reference proteome</keyword>
<dbReference type="InterPro" id="IPR036056">
    <property type="entry name" value="Fibrinogen-like_C"/>
</dbReference>
<dbReference type="InterPro" id="IPR050373">
    <property type="entry name" value="Fibrinogen_C-term_domain"/>
</dbReference>
<sequence>MIGKKQCIGIEKIYWENNGLYDDSSIFSKFCNYDVDGGGWIVIQRRQDNTDFYRTWSDYKKGFGSLDDSFWLGNIV</sequence>
<dbReference type="PANTHER" id="PTHR19143">
    <property type="entry name" value="FIBRINOGEN/TENASCIN/ANGIOPOEITIN"/>
    <property type="match status" value="1"/>
</dbReference>
<protein>
    <recommendedName>
        <fullName evidence="1">Fibrinogen C-terminal domain-containing protein</fullName>
    </recommendedName>
</protein>
<evidence type="ECO:0000259" key="1">
    <source>
        <dbReference type="PROSITE" id="PS51406"/>
    </source>
</evidence>
<dbReference type="PROSITE" id="PS51406">
    <property type="entry name" value="FIBRINOGEN_C_2"/>
    <property type="match status" value="1"/>
</dbReference>